<organism evidence="1 2">
    <name type="scientific">Vibrio casei</name>
    <dbReference type="NCBI Taxonomy" id="673372"/>
    <lineage>
        <taxon>Bacteria</taxon>
        <taxon>Pseudomonadati</taxon>
        <taxon>Pseudomonadota</taxon>
        <taxon>Gammaproteobacteria</taxon>
        <taxon>Vibrionales</taxon>
        <taxon>Vibrionaceae</taxon>
        <taxon>Vibrio</taxon>
    </lineage>
</organism>
<dbReference type="AlphaFoldDB" id="A0A368LNX9"/>
<proteinExistence type="predicted"/>
<dbReference type="GO" id="GO:0006646">
    <property type="term" value="P:phosphatidylethanolamine biosynthetic process"/>
    <property type="evidence" value="ECO:0007669"/>
    <property type="project" value="TreeGrafter"/>
</dbReference>
<name>A0A368LNX9_9VIBR</name>
<dbReference type="InterPro" id="IPR011009">
    <property type="entry name" value="Kinase-like_dom_sf"/>
</dbReference>
<dbReference type="PANTHER" id="PTHR22603">
    <property type="entry name" value="CHOLINE/ETHANOALAMINE KINASE"/>
    <property type="match status" value="1"/>
</dbReference>
<dbReference type="EMBL" id="QPGL01000001">
    <property type="protein sequence ID" value="RCS73466.1"/>
    <property type="molecule type" value="Genomic_DNA"/>
</dbReference>
<evidence type="ECO:0000313" key="2">
    <source>
        <dbReference type="Proteomes" id="UP000252479"/>
    </source>
</evidence>
<dbReference type="GO" id="GO:0004305">
    <property type="term" value="F:ethanolamine kinase activity"/>
    <property type="evidence" value="ECO:0007669"/>
    <property type="project" value="TreeGrafter"/>
</dbReference>
<dbReference type="GO" id="GO:0005737">
    <property type="term" value="C:cytoplasm"/>
    <property type="evidence" value="ECO:0007669"/>
    <property type="project" value="TreeGrafter"/>
</dbReference>
<dbReference type="Pfam" id="PF01633">
    <property type="entry name" value="Choline_kinase"/>
    <property type="match status" value="1"/>
</dbReference>
<dbReference type="PANTHER" id="PTHR22603:SF66">
    <property type="entry name" value="ETHANOLAMINE KINASE"/>
    <property type="match status" value="1"/>
</dbReference>
<dbReference type="GeneID" id="303188751"/>
<protein>
    <recommendedName>
        <fullName evidence="3">Thiamine kinase</fullName>
    </recommendedName>
</protein>
<evidence type="ECO:0008006" key="3">
    <source>
        <dbReference type="Google" id="ProtNLM"/>
    </source>
</evidence>
<comment type="caution">
    <text evidence="1">The sequence shown here is derived from an EMBL/GenBank/DDBJ whole genome shotgun (WGS) entry which is preliminary data.</text>
</comment>
<dbReference type="Gene3D" id="3.90.1200.10">
    <property type="match status" value="1"/>
</dbReference>
<dbReference type="Proteomes" id="UP000252479">
    <property type="component" value="Unassembled WGS sequence"/>
</dbReference>
<dbReference type="SUPFAM" id="SSF56112">
    <property type="entry name" value="Protein kinase-like (PK-like)"/>
    <property type="match status" value="1"/>
</dbReference>
<dbReference type="CDD" id="cd05151">
    <property type="entry name" value="ChoK-like"/>
    <property type="match status" value="1"/>
</dbReference>
<evidence type="ECO:0000313" key="1">
    <source>
        <dbReference type="EMBL" id="RCS73466.1"/>
    </source>
</evidence>
<dbReference type="Gene3D" id="3.30.200.20">
    <property type="entry name" value="Phosphorylase Kinase, domain 1"/>
    <property type="match status" value="1"/>
</dbReference>
<keyword evidence="2" id="KW-1185">Reference proteome</keyword>
<reference evidence="1 2" key="1">
    <citation type="journal article" date="2017" name="Elife">
        <title>Extensive horizontal gene transfer in cheese-associated bacteria.</title>
        <authorList>
            <person name="Bonham K.S."/>
            <person name="Wolfe B.E."/>
            <person name="Dutton R.J."/>
        </authorList>
    </citation>
    <scope>NUCLEOTIDE SEQUENCE [LARGE SCALE GENOMIC DNA]</scope>
    <source>
        <strain evidence="1 2">JB196</strain>
    </source>
</reference>
<dbReference type="RefSeq" id="WP_086959234.1">
    <property type="nucleotide sequence ID" value="NZ_FUKS01000009.1"/>
</dbReference>
<sequence>MTIDCVDMYVKQEPSLAILKQKWSKTLIGASPLTGGLTNQCWKVTTQCGRHYVWRPRSFSTETLSISRPHEYQILTALQQADFTPKVEALFPEGLLVEWIDGVTLCDVSKGDNLDLVMKSLSDLHQYPWIIEPHSKIKEFDYRACIMAYWASLPEQARTPIQTQRFERLYIESESLLQQTMVLEGACLCHFDLGDYNIIQKPNAALVIIDWEYAALSNPIIDITTSILAGQFDIDESLKSYSKNCNINLKSWTELVQRWVPFLRFMALLWHQVSLCLHERASDRKAIEILDNQLKADGF</sequence>
<gene>
    <name evidence="1" type="ORF">CIK83_07440</name>
</gene>
<accession>A0A368LNX9</accession>